<dbReference type="EMBL" id="MN739835">
    <property type="protein sequence ID" value="QHT73977.1"/>
    <property type="molecule type" value="Genomic_DNA"/>
</dbReference>
<organism evidence="1">
    <name type="scientific">viral metagenome</name>
    <dbReference type="NCBI Taxonomy" id="1070528"/>
    <lineage>
        <taxon>unclassified sequences</taxon>
        <taxon>metagenomes</taxon>
        <taxon>organismal metagenomes</taxon>
    </lineage>
</organism>
<dbReference type="AlphaFoldDB" id="A0A6C0H0P6"/>
<accession>A0A6C0H0P6</accession>
<evidence type="ECO:0000313" key="1">
    <source>
        <dbReference type="EMBL" id="QHT73977.1"/>
    </source>
</evidence>
<sequence length="326" mass="39319">MDKLDKDTFFRFKFIKNLINKYPIINFDLTEINNIKNNYIEYKPSFKKEIGNPQLESNTFIEKDILNKILKFNNYILISEEYFTLKIYYDNISDLLINRIYSIIKLFQKLYGNKNINSINIILLEQKREITTKIIGASNVNGGYIIGSNDKSDIFVFRKEEVIKVLIHELCHFYKLDCQKIDRYQNNIFKKINIKTPDYLSLNEVFTEYIAILHHTAIISFYINISPLLIYHYEKIWSLYQVAKILKHYNFNKFEDLYTKELIQETNVFSYYILKFFILYKRNNKCSYKNLQEILNDKEIINIINENINNNKYDKNLRLTLFELKD</sequence>
<name>A0A6C0H0P6_9ZZZZ</name>
<reference evidence="1" key="1">
    <citation type="journal article" date="2020" name="Nature">
        <title>Giant virus diversity and host interactions through global metagenomics.</title>
        <authorList>
            <person name="Schulz F."/>
            <person name="Roux S."/>
            <person name="Paez-Espino D."/>
            <person name="Jungbluth S."/>
            <person name="Walsh D.A."/>
            <person name="Denef V.J."/>
            <person name="McMahon K.D."/>
            <person name="Konstantinidis K.T."/>
            <person name="Eloe-Fadrosh E.A."/>
            <person name="Kyrpides N.C."/>
            <person name="Woyke T."/>
        </authorList>
    </citation>
    <scope>NUCLEOTIDE SEQUENCE</scope>
    <source>
        <strain evidence="1">GVMAG-M-3300023179-4</strain>
    </source>
</reference>
<proteinExistence type="predicted"/>
<protein>
    <submittedName>
        <fullName evidence="1">Uncharacterized protein</fullName>
    </submittedName>
</protein>